<reference evidence="1" key="1">
    <citation type="submission" date="2020-08" db="EMBL/GenBank/DDBJ databases">
        <title>Whole genome shotgun sequence of Polymorphospora rubra NBRC 101157.</title>
        <authorList>
            <person name="Komaki H."/>
            <person name="Tamura T."/>
        </authorList>
    </citation>
    <scope>NUCLEOTIDE SEQUENCE</scope>
    <source>
        <strain evidence="1">NBRC 101157</strain>
    </source>
</reference>
<dbReference type="Proteomes" id="UP000680866">
    <property type="component" value="Chromosome"/>
</dbReference>
<dbReference type="EMBL" id="AP023359">
    <property type="protein sequence ID" value="BCJ65730.1"/>
    <property type="molecule type" value="Genomic_DNA"/>
</dbReference>
<protein>
    <recommendedName>
        <fullName evidence="3">Anti-bacteriophage protein A/HamA C-terminal domain-containing protein</fullName>
    </recommendedName>
</protein>
<evidence type="ECO:0000313" key="1">
    <source>
        <dbReference type="EMBL" id="BCJ65730.1"/>
    </source>
</evidence>
<sequence>MTTPVALTPLLQLVDSPVGSPVEYVIGGKLLSGDDRETAAQILADDAMKVACGKAPVLDWWRARRDGGPSESGTRLKTVRSFAGIAFGSPESPPDRHHVQGHVAELLWHRIMQERSVCRDGRQLVRAHPVKADPLEPGGDGLVVYKNDDSVLVFRLWEIKKHESKALVSATINRASNQLRNRGPEYLAKLVGPETLATDGPVGGLYADLVELWIDRSDRAGVGVSVGTSDHHAPRLPSAFKSIRTAFPEFSEASQTESIVVAIPDFPGFADRVKDIVWSGL</sequence>
<keyword evidence="2" id="KW-1185">Reference proteome</keyword>
<evidence type="ECO:0008006" key="3">
    <source>
        <dbReference type="Google" id="ProtNLM"/>
    </source>
</evidence>
<evidence type="ECO:0000313" key="2">
    <source>
        <dbReference type="Proteomes" id="UP000680866"/>
    </source>
</evidence>
<name>A0A810MYR1_9ACTN</name>
<gene>
    <name evidence="1" type="ORF">Prubr_27510</name>
</gene>
<dbReference type="AlphaFoldDB" id="A0A810MYR1"/>
<accession>A0A810MYR1</accession>
<proteinExistence type="predicted"/>
<organism evidence="1 2">
    <name type="scientific">Polymorphospora rubra</name>
    <dbReference type="NCBI Taxonomy" id="338584"/>
    <lineage>
        <taxon>Bacteria</taxon>
        <taxon>Bacillati</taxon>
        <taxon>Actinomycetota</taxon>
        <taxon>Actinomycetes</taxon>
        <taxon>Micromonosporales</taxon>
        <taxon>Micromonosporaceae</taxon>
        <taxon>Polymorphospora</taxon>
    </lineage>
</organism>
<dbReference type="RefSeq" id="WP_212825367.1">
    <property type="nucleotide sequence ID" value="NZ_AP023359.1"/>
</dbReference>
<dbReference type="KEGG" id="pry:Prubr_27510"/>